<dbReference type="AlphaFoldDB" id="X0UAM0"/>
<sequence length="64" mass="7482">YISPFSLALLHFSLGLEEQGFSNLEKAYEIHDLSLTEIRFYPELDEFSSNPRFIDLLKKMGLEE</sequence>
<comment type="caution">
    <text evidence="1">The sequence shown here is derived from an EMBL/GenBank/DDBJ whole genome shotgun (WGS) entry which is preliminary data.</text>
</comment>
<accession>X0UAM0</accession>
<evidence type="ECO:0000313" key="1">
    <source>
        <dbReference type="EMBL" id="GAF96376.1"/>
    </source>
</evidence>
<name>X0UAM0_9ZZZZ</name>
<protein>
    <submittedName>
        <fullName evidence="1">Uncharacterized protein</fullName>
    </submittedName>
</protein>
<gene>
    <name evidence="1" type="ORF">S01H1_19728</name>
</gene>
<dbReference type="EMBL" id="BARS01010695">
    <property type="protein sequence ID" value="GAF96376.1"/>
    <property type="molecule type" value="Genomic_DNA"/>
</dbReference>
<proteinExistence type="predicted"/>
<feature type="non-terminal residue" evidence="1">
    <location>
        <position position="1"/>
    </location>
</feature>
<reference evidence="1" key="1">
    <citation type="journal article" date="2014" name="Front. Microbiol.">
        <title>High frequency of phylogenetically diverse reductive dehalogenase-homologous genes in deep subseafloor sedimentary metagenomes.</title>
        <authorList>
            <person name="Kawai M."/>
            <person name="Futagami T."/>
            <person name="Toyoda A."/>
            <person name="Takaki Y."/>
            <person name="Nishi S."/>
            <person name="Hori S."/>
            <person name="Arai W."/>
            <person name="Tsubouchi T."/>
            <person name="Morono Y."/>
            <person name="Uchiyama I."/>
            <person name="Ito T."/>
            <person name="Fujiyama A."/>
            <person name="Inagaki F."/>
            <person name="Takami H."/>
        </authorList>
    </citation>
    <scope>NUCLEOTIDE SEQUENCE</scope>
    <source>
        <strain evidence="1">Expedition CK06-06</strain>
    </source>
</reference>
<organism evidence="1">
    <name type="scientific">marine sediment metagenome</name>
    <dbReference type="NCBI Taxonomy" id="412755"/>
    <lineage>
        <taxon>unclassified sequences</taxon>
        <taxon>metagenomes</taxon>
        <taxon>ecological metagenomes</taxon>
    </lineage>
</organism>